<dbReference type="OrthoDB" id="9798754at2"/>
<protein>
    <recommendedName>
        <fullName evidence="1">DUF559 domain-containing protein</fullName>
    </recommendedName>
</protein>
<organism evidence="2 3">
    <name type="scientific">Legionella moravica</name>
    <dbReference type="NCBI Taxonomy" id="39962"/>
    <lineage>
        <taxon>Bacteria</taxon>
        <taxon>Pseudomonadati</taxon>
        <taxon>Pseudomonadota</taxon>
        <taxon>Gammaproteobacteria</taxon>
        <taxon>Legionellales</taxon>
        <taxon>Legionellaceae</taxon>
        <taxon>Legionella</taxon>
    </lineage>
</organism>
<dbReference type="AlphaFoldDB" id="A0A378JU76"/>
<sequence length="91" mass="10399">MNVVRVISPNTMSSLVSPSPSGRRCRKADEGILKSLKLPINQLSQLNNERATYFNNLGYEILKFWNNEVRQHFNLVNELFDPLIRLSAPSP</sequence>
<feature type="domain" description="DUF559" evidence="1">
    <location>
        <begin position="45"/>
        <end position="77"/>
    </location>
</feature>
<dbReference type="InterPro" id="IPR007569">
    <property type="entry name" value="DUF559"/>
</dbReference>
<dbReference type="Proteomes" id="UP000254040">
    <property type="component" value="Unassembled WGS sequence"/>
</dbReference>
<evidence type="ECO:0000313" key="3">
    <source>
        <dbReference type="Proteomes" id="UP000254040"/>
    </source>
</evidence>
<reference evidence="2 3" key="1">
    <citation type="submission" date="2018-06" db="EMBL/GenBank/DDBJ databases">
        <authorList>
            <consortium name="Pathogen Informatics"/>
            <person name="Doyle S."/>
        </authorList>
    </citation>
    <scope>NUCLEOTIDE SEQUENCE [LARGE SCALE GENOMIC DNA]</scope>
    <source>
        <strain evidence="2 3">NCTC12239</strain>
    </source>
</reference>
<gene>
    <name evidence="2" type="ORF">NCTC12239_01217</name>
</gene>
<evidence type="ECO:0000313" key="2">
    <source>
        <dbReference type="EMBL" id="STX62295.1"/>
    </source>
</evidence>
<evidence type="ECO:0000259" key="1">
    <source>
        <dbReference type="Pfam" id="PF04480"/>
    </source>
</evidence>
<dbReference type="Pfam" id="PF04480">
    <property type="entry name" value="DUF559"/>
    <property type="match status" value="1"/>
</dbReference>
<dbReference type="EMBL" id="UGOG01000001">
    <property type="protein sequence ID" value="STX62295.1"/>
    <property type="molecule type" value="Genomic_DNA"/>
</dbReference>
<name>A0A378JU76_9GAMM</name>
<accession>A0A378JU76</accession>
<proteinExistence type="predicted"/>